<dbReference type="InterPro" id="IPR037165">
    <property type="entry name" value="AldOxase/xan_DH_Mopterin-bd_sf"/>
</dbReference>
<dbReference type="RefSeq" id="WP_257175885.1">
    <property type="nucleotide sequence ID" value="NZ_CP028989.1"/>
</dbReference>
<evidence type="ECO:0000256" key="2">
    <source>
        <dbReference type="ARBA" id="ARBA00023002"/>
    </source>
</evidence>
<dbReference type="PANTHER" id="PTHR11908">
    <property type="entry name" value="XANTHINE DEHYDROGENASE"/>
    <property type="match status" value="1"/>
</dbReference>
<dbReference type="AlphaFoldDB" id="A0AAE9SUW9"/>
<reference evidence="4" key="1">
    <citation type="submission" date="2018-04" db="EMBL/GenBank/DDBJ databases">
        <title>Genomes of Endosymbiotic and Endophytic Bradyrhizobium Publication status.</title>
        <authorList>
            <person name="Guha S."/>
            <person name="Jorrin B."/>
            <person name="Sarkar M."/>
            <person name="Poole P.S."/>
            <person name="DasGupta M."/>
        </authorList>
    </citation>
    <scope>NUCLEOTIDE SEQUENCE</scope>
    <source>
        <strain evidence="4">WBOS16</strain>
    </source>
</reference>
<keyword evidence="1" id="KW-0500">Molybdenum</keyword>
<dbReference type="SMART" id="SM01008">
    <property type="entry name" value="Ald_Xan_dh_C"/>
    <property type="match status" value="1"/>
</dbReference>
<keyword evidence="2" id="KW-0560">Oxidoreductase</keyword>
<dbReference type="Proteomes" id="UP001058872">
    <property type="component" value="Chromosome"/>
</dbReference>
<dbReference type="SUPFAM" id="SSF56003">
    <property type="entry name" value="Molybdenum cofactor-binding domain"/>
    <property type="match status" value="1"/>
</dbReference>
<dbReference type="Pfam" id="PF20256">
    <property type="entry name" value="MoCoBD_2"/>
    <property type="match status" value="1"/>
</dbReference>
<protein>
    <submittedName>
        <fullName evidence="4">Carbon monoxide dehydrogenase</fullName>
    </submittedName>
</protein>
<evidence type="ECO:0000313" key="4">
    <source>
        <dbReference type="EMBL" id="UUO69043.1"/>
    </source>
</evidence>
<organism evidence="4 5">
    <name type="scientific">Bradyrhizobium betae</name>
    <dbReference type="NCBI Taxonomy" id="244734"/>
    <lineage>
        <taxon>Bacteria</taxon>
        <taxon>Pseudomonadati</taxon>
        <taxon>Pseudomonadota</taxon>
        <taxon>Alphaproteobacteria</taxon>
        <taxon>Hyphomicrobiales</taxon>
        <taxon>Nitrobacteraceae</taxon>
        <taxon>Bradyrhizobium</taxon>
    </lineage>
</organism>
<evidence type="ECO:0000259" key="3">
    <source>
        <dbReference type="SMART" id="SM01008"/>
    </source>
</evidence>
<feature type="domain" description="Aldehyde oxidase/xanthine dehydrogenase a/b hammerhead" evidence="3">
    <location>
        <begin position="33"/>
        <end position="144"/>
    </location>
</feature>
<dbReference type="InterPro" id="IPR046867">
    <property type="entry name" value="AldOxase/xan_DH_MoCoBD2"/>
</dbReference>
<dbReference type="SUPFAM" id="SSF55961">
    <property type="entry name" value="Bet v1-like"/>
    <property type="match status" value="1"/>
</dbReference>
<dbReference type="Pfam" id="PF06240">
    <property type="entry name" value="COXG"/>
    <property type="match status" value="1"/>
</dbReference>
<accession>A0AAE9SUW9</accession>
<dbReference type="PANTHER" id="PTHR11908:SF132">
    <property type="entry name" value="ALDEHYDE OXIDASE 1-RELATED"/>
    <property type="match status" value="1"/>
</dbReference>
<dbReference type="Pfam" id="PF02738">
    <property type="entry name" value="MoCoBD_1"/>
    <property type="match status" value="1"/>
</dbReference>
<dbReference type="InterPro" id="IPR010419">
    <property type="entry name" value="CO_DH_gsu"/>
</dbReference>
<proteinExistence type="predicted"/>
<dbReference type="Gene3D" id="3.30.365.10">
    <property type="entry name" value="Aldehyde oxidase/xanthine dehydrogenase, molybdopterin binding domain"/>
    <property type="match status" value="4"/>
</dbReference>
<name>A0AAE9SUW9_9BRAD</name>
<dbReference type="InterPro" id="IPR016208">
    <property type="entry name" value="Ald_Oxase/xanthine_DH-like"/>
</dbReference>
<dbReference type="CDD" id="cd05018">
    <property type="entry name" value="CoxG"/>
    <property type="match status" value="1"/>
</dbReference>
<dbReference type="GO" id="GO:0005506">
    <property type="term" value="F:iron ion binding"/>
    <property type="evidence" value="ECO:0007669"/>
    <property type="project" value="InterPro"/>
</dbReference>
<gene>
    <name evidence="4" type="ORF">DCM83_30055</name>
</gene>
<dbReference type="Gene3D" id="3.90.1170.50">
    <property type="entry name" value="Aldehyde oxidase/xanthine dehydrogenase, a/b hammerhead"/>
    <property type="match status" value="1"/>
</dbReference>
<sequence>MVQAAVQSANSESRAEPWVGRSIERVEDAALLSGRGRFIDDLGVPPGTLHATILRSPYAHADILSIDFEAARRLAGVAAVLIGSDIRAITNSLVVGVKAPVECWPIAIDRVRYVGEPVAVIVAIDRARAEDAAELINVEYRPRGAIVDPLGALAPGAPVLHDGFPGNLASDRTFRYGDPEKAFADAPHRFSIDVCYPRNSCTPIETYGVVASHDAGEDAYEVLANFQGPFSIHTVIARALKVPGNRLRLRTPPDSGGSFGVKQGVFPYIVLIAAAARVTQRPVKWIEDRLEHLTASVSATNRATALSAAVAADGEILALDWDQVEDCGAHLRAPEPATLYRMHGNLTGAYDISHVSVRNRVVVTNKTPTGLNRGFGGPQVYFALERLVQRIATGLKLDPLDVIKRNLIDAGAFPYRTATGALLDSGNYQEAVARAVEQGRLAELKAKRDAARAEGRLYGIGFTAVVEPSVSNMGYITTVLTAAERRKAGPKNGAQATATVGLDPVGSVTVHVVSVPQGQGHRTVLSQVVADVFGLQPKDIRVNTEIDTAKDAWSIASGNYASRFAAAVAGTAKLAAERIAGRLARIAASQLNVAAADIVFANGFVASKQNPENRIAFSRVAALSHWSPGSLPDDAGQAIRETVFWTPPELTPPDEGDRINSSLCHGFIFDFCGVEVDRVTLETRIDRYVTMHDCGTILHPGMVDGQIRGGFTQALGAALYEEYAYAEDGSFLTGTLADYLLPTTTEVPEPEIFHMQTPSPFTPLGAKGVGEGNCMSTPVCLANAVADALGVADVTLPLVPARLAELVRGAEPPPPAGGATVVPVREGDRRLRGEGQALVKGAPEQVWTMLLDPATLQSVIPGCQRVDRVTNTHFRADVTLGVGPVTGRYRADVQLFDLDPPRSVTLRGGATGALGFGNAEGRITLAPDGEGGTKLTYQYDAAIGGKVASIGGRLLDGAIRVVIGQFFAALARKAGGGSETGGGFSLFALLAKAAGLFGGRR</sequence>
<dbReference type="InterPro" id="IPR023393">
    <property type="entry name" value="START-like_dom_sf"/>
</dbReference>
<dbReference type="Pfam" id="PF01315">
    <property type="entry name" value="Ald_Xan_dh_C"/>
    <property type="match status" value="1"/>
</dbReference>
<dbReference type="InterPro" id="IPR036856">
    <property type="entry name" value="Ald_Oxase/Xan_DH_a/b_sf"/>
</dbReference>
<dbReference type="InterPro" id="IPR008274">
    <property type="entry name" value="AldOxase/xan_DH_MoCoBD1"/>
</dbReference>
<dbReference type="EMBL" id="CP028989">
    <property type="protein sequence ID" value="UUO69043.1"/>
    <property type="molecule type" value="Genomic_DNA"/>
</dbReference>
<dbReference type="Gene3D" id="3.30.530.20">
    <property type="match status" value="1"/>
</dbReference>
<dbReference type="InterPro" id="IPR000674">
    <property type="entry name" value="Ald_Oxase/Xan_DH_a/b"/>
</dbReference>
<evidence type="ECO:0000256" key="1">
    <source>
        <dbReference type="ARBA" id="ARBA00022505"/>
    </source>
</evidence>
<dbReference type="SUPFAM" id="SSF54665">
    <property type="entry name" value="CO dehydrogenase molybdoprotein N-domain-like"/>
    <property type="match status" value="1"/>
</dbReference>
<evidence type="ECO:0000313" key="5">
    <source>
        <dbReference type="Proteomes" id="UP001058872"/>
    </source>
</evidence>
<dbReference type="GO" id="GO:0016491">
    <property type="term" value="F:oxidoreductase activity"/>
    <property type="evidence" value="ECO:0007669"/>
    <property type="project" value="UniProtKB-KW"/>
</dbReference>